<keyword evidence="1" id="KW-0175">Coiled coil</keyword>
<dbReference type="SUPFAM" id="SSF48371">
    <property type="entry name" value="ARM repeat"/>
    <property type="match status" value="1"/>
</dbReference>
<evidence type="ECO:0000256" key="1">
    <source>
        <dbReference type="SAM" id="Coils"/>
    </source>
</evidence>
<reference evidence="2 3" key="1">
    <citation type="journal article" date="2009" name="Stand. Genomic Sci.">
        <title>Complete genome sequence of Methanocorpusculum labreanum type strain Z.</title>
        <authorList>
            <person name="Anderson I.J."/>
            <person name="Sieprawska-Lupa M."/>
            <person name="Goltsman E."/>
            <person name="Lapidus A."/>
            <person name="Copeland A."/>
            <person name="Glavina Del Rio T."/>
            <person name="Tice H."/>
            <person name="Dalin E."/>
            <person name="Barry K."/>
            <person name="Pitluck S."/>
            <person name="Hauser L."/>
            <person name="Land M."/>
            <person name="Lucas S."/>
            <person name="Richardson P."/>
            <person name="Whitman W.B."/>
            <person name="Kyrpides N.C."/>
        </authorList>
    </citation>
    <scope>NUCLEOTIDE SEQUENCE [LARGE SCALE GENOMIC DNA]</scope>
    <source>
        <strain evidence="3">ATCC 43576 / DSM 4855 / Z</strain>
    </source>
</reference>
<dbReference type="Proteomes" id="UP000000365">
    <property type="component" value="Chromosome"/>
</dbReference>
<evidence type="ECO:0000313" key="3">
    <source>
        <dbReference type="Proteomes" id="UP000000365"/>
    </source>
</evidence>
<dbReference type="EMBL" id="CP000559">
    <property type="protein sequence ID" value="ABN07144.1"/>
    <property type="molecule type" value="Genomic_DNA"/>
</dbReference>
<feature type="coiled-coil region" evidence="1">
    <location>
        <begin position="1249"/>
        <end position="1276"/>
    </location>
</feature>
<dbReference type="HOGENOM" id="CLU_006579_1_0_2"/>
<evidence type="ECO:0000313" key="2">
    <source>
        <dbReference type="EMBL" id="ABN07144.1"/>
    </source>
</evidence>
<dbReference type="RefSeq" id="WP_011833347.1">
    <property type="nucleotide sequence ID" value="NC_008942.1"/>
</dbReference>
<name>A2SS38_METLZ</name>
<sequence length="1278" mass="146443">MTHLFEIGHKDILRLDDEQLTQLLKKLLSLEVKRWNLQIQSFRVSLASNQKDGGEDGYIKWDHSSIKKTDYFPNKSILFQCKQRTDANGFTAAACKKELLNTDNKTVKERINSHFLDQGTYILFCNFPCNRSMQEDRIEGFRKGLRAAHAPYAESCAIQIYDGEKIADWTNQFPAAALYVCECIGRPVPCGALTWGEWEKYYCNRFFSDKYLQDIITGIRTNISGKQKVVRFVGNSGLGKTRVALEAFRPPELLSDEISPGDIVQSQLSADVVYFDNARDVENLISAIRNWRKSKLSGTIIVDECDCETHDRLAIEIKHSDSCLSLLSIDYTDTCGIREDPVYKLQPVSNDIIEKIVLEQFSGLPEPDVKRIVDFTQGYPEMAVLIAKNRTAGAESIGTITKEYLIDRLIGGREKPTDIQKDVIKACSLFTEFGVKDNLYIHADFIAKNICNISSDDFHRIIKQIKSERGIIEERGRYFRVTPMPLAITLATGWWKYCSPDQAEKLLFGNDIPEGLVNSLCNQFRYINIDPEIEELTKELCNNRRRLGKAETLNSERGSRIFRSIAEVNPREATDALYRCFGDADKELIKQIIPGRRNIVWALENLCFWENTFTKAANLLLKFAVSETEPGLGNNSTEQFYQLFHLALSGTQAPPNMRLKVIDEGLSTNDPEFQTICITALGHALQTHSFLRIGGVELQGSRYPKKDWIPKTRKEVFDYWDDVLRILKKYALNEDPIGKLAISQIEKSIWGMLEYRRLDILDDVIFSICKERGYFWPEVSAELNRFLHYHSEDIPEDAKIRLNNWINKLGPQSIIDEAYLKIISPKQYTPYDGSNHYEKVNTETIEFAKYLSSKPEDLREVLELLSRTPSSQGYQFGYALCNCTDDKDKIINTLIDLLKGVPKEEMDDSVLGGYLYALRSENSALVSQYLKRISEDPQLSHLLLVLTARTKPEKTDLDLLITQLKNDKLHIEDFREFQYRNALRHLYPASVLDFFNDLLLNSENGCIMVFELAFDYAYDDEIKTHMFRPFFKKLFIDYKCFSTMIKDTNSLQGTLYSVTNIISGLLQQSGPDLDIAKNLTEEIIALCSGNTVIVLIYEDLEEIIKLLLLPEYIETTWPIFGAAITSREYRGSDSLELILGSEASAGKWAPSPLESIQLPLITQWCEDEPDRAPIFLANAILPLINIDQKITWSPLAKYLINHYGDNEKVLAGLTNKISIFSWIGSKRPFYETWLNNFEALLTHLNPRVKRWAEINIESLRDNIRAAEREDEEKELYRG</sequence>
<dbReference type="GeneID" id="4794947"/>
<dbReference type="SUPFAM" id="SSF52540">
    <property type="entry name" value="P-loop containing nucleoside triphosphate hydrolases"/>
    <property type="match status" value="1"/>
</dbReference>
<keyword evidence="3" id="KW-1185">Reference proteome</keyword>
<dbReference type="OrthoDB" id="317139at2157"/>
<proteinExistence type="predicted"/>
<dbReference type="AlphaFoldDB" id="A2SS38"/>
<protein>
    <submittedName>
        <fullName evidence="2">Uncharacterized protein</fullName>
    </submittedName>
</protein>
<dbReference type="InterPro" id="IPR016024">
    <property type="entry name" value="ARM-type_fold"/>
</dbReference>
<dbReference type="eggNOG" id="arCOG06858">
    <property type="taxonomic scope" value="Archaea"/>
</dbReference>
<accession>A2SS38</accession>
<organism evidence="2 3">
    <name type="scientific">Methanocorpusculum labreanum (strain ATCC 43576 / DSM 4855 / Z)</name>
    <dbReference type="NCBI Taxonomy" id="410358"/>
    <lineage>
        <taxon>Archaea</taxon>
        <taxon>Methanobacteriati</taxon>
        <taxon>Methanobacteriota</taxon>
        <taxon>Stenosarchaea group</taxon>
        <taxon>Methanomicrobia</taxon>
        <taxon>Methanomicrobiales</taxon>
        <taxon>Methanocorpusculaceae</taxon>
        <taxon>Methanocorpusculum</taxon>
    </lineage>
</organism>
<dbReference type="InterPro" id="IPR027417">
    <property type="entry name" value="P-loop_NTPase"/>
</dbReference>
<gene>
    <name evidence="2" type="ordered locus">Mlab_0974</name>
</gene>
<dbReference type="KEGG" id="mla:Mlab_0974"/>